<dbReference type="PROSITE" id="PS51737">
    <property type="entry name" value="RECOMBINASE_DNA_BIND"/>
    <property type="match status" value="1"/>
</dbReference>
<dbReference type="Proteomes" id="UP000724149">
    <property type="component" value="Unassembled WGS sequence"/>
</dbReference>
<name>A0ABS2GS58_9FIRM</name>
<proteinExistence type="predicted"/>
<dbReference type="Pfam" id="PF07508">
    <property type="entry name" value="Recombinase"/>
    <property type="match status" value="1"/>
</dbReference>
<organism evidence="2 3">
    <name type="scientific">Hydrogenoanaerobacterium saccharovorans</name>
    <dbReference type="NCBI Taxonomy" id="474960"/>
    <lineage>
        <taxon>Bacteria</taxon>
        <taxon>Bacillati</taxon>
        <taxon>Bacillota</taxon>
        <taxon>Clostridia</taxon>
        <taxon>Eubacteriales</taxon>
        <taxon>Oscillospiraceae</taxon>
        <taxon>Hydrogenoanaerobacterium</taxon>
    </lineage>
</organism>
<dbReference type="Gene3D" id="3.90.1750.20">
    <property type="entry name" value="Putative Large Serine Recombinase, Chain B, Domain 2"/>
    <property type="match status" value="1"/>
</dbReference>
<comment type="caution">
    <text evidence="2">The sequence shown here is derived from an EMBL/GenBank/DDBJ whole genome shotgun (WGS) entry which is preliminary data.</text>
</comment>
<reference evidence="2 3" key="1">
    <citation type="journal article" date="2021" name="Sci. Rep.">
        <title>The distribution of antibiotic resistance genes in chicken gut microbiota commensals.</title>
        <authorList>
            <person name="Juricova H."/>
            <person name="Matiasovicova J."/>
            <person name="Kubasova T."/>
            <person name="Cejkova D."/>
            <person name="Rychlik I."/>
        </authorList>
    </citation>
    <scope>NUCLEOTIDE SEQUENCE [LARGE SCALE GENOMIC DNA]</scope>
    <source>
        <strain evidence="2 3">An564</strain>
    </source>
</reference>
<dbReference type="PANTHER" id="PTHR30461:SF23">
    <property type="entry name" value="DNA RECOMBINASE-RELATED"/>
    <property type="match status" value="1"/>
</dbReference>
<evidence type="ECO:0000259" key="1">
    <source>
        <dbReference type="PROSITE" id="PS51737"/>
    </source>
</evidence>
<dbReference type="InterPro" id="IPR011109">
    <property type="entry name" value="DNA_bind_recombinase_dom"/>
</dbReference>
<evidence type="ECO:0000313" key="2">
    <source>
        <dbReference type="EMBL" id="MBM6924249.1"/>
    </source>
</evidence>
<dbReference type="PANTHER" id="PTHR30461">
    <property type="entry name" value="DNA-INVERTASE FROM LAMBDOID PROPHAGE"/>
    <property type="match status" value="1"/>
</dbReference>
<dbReference type="InterPro" id="IPR038109">
    <property type="entry name" value="DNA_bind_recomb_sf"/>
</dbReference>
<protein>
    <submittedName>
        <fullName evidence="2">Recombinase family protein</fullName>
    </submittedName>
</protein>
<dbReference type="RefSeq" id="WP_191462590.1">
    <property type="nucleotide sequence ID" value="NZ_JACSNR010000013.1"/>
</dbReference>
<dbReference type="EMBL" id="JACSNR010000013">
    <property type="protein sequence ID" value="MBM6924249.1"/>
    <property type="molecule type" value="Genomic_DNA"/>
</dbReference>
<feature type="domain" description="Recombinase" evidence="1">
    <location>
        <begin position="27"/>
        <end position="150"/>
    </location>
</feature>
<sequence length="152" mass="17207">MNKSESIKAGLRKRFQSGESKLAKRKCYGYKADANGELVINPEEAEIVNRIFTQYQSGMSLGAIAAELFKQQIPSPTGKAQWSREAIHKLLSNEKYTGRVLLQKTIRTGRVQVKNEGEEWQYLYENAHAAIISDELFWSVQKVKASRAKIVS</sequence>
<keyword evidence="3" id="KW-1185">Reference proteome</keyword>
<dbReference type="InterPro" id="IPR050639">
    <property type="entry name" value="SSR_resolvase"/>
</dbReference>
<gene>
    <name evidence="2" type="ORF">H9X81_11190</name>
</gene>
<accession>A0ABS2GS58</accession>
<evidence type="ECO:0000313" key="3">
    <source>
        <dbReference type="Proteomes" id="UP000724149"/>
    </source>
</evidence>